<dbReference type="AlphaFoldDB" id="A0A139AGD1"/>
<dbReference type="CDD" id="cd00067">
    <property type="entry name" value="GAL4"/>
    <property type="match status" value="1"/>
</dbReference>
<keyword evidence="2" id="KW-0479">Metal-binding</keyword>
<evidence type="ECO:0000256" key="1">
    <source>
        <dbReference type="ARBA" id="ARBA00004123"/>
    </source>
</evidence>
<dbReference type="STRING" id="1344416.A0A139AGD1"/>
<dbReference type="GO" id="GO:0000981">
    <property type="term" value="F:DNA-binding transcription factor activity, RNA polymerase II-specific"/>
    <property type="evidence" value="ECO:0007669"/>
    <property type="project" value="InterPro"/>
</dbReference>
<name>A0A139AGD1_GONPJ</name>
<dbReference type="InterPro" id="IPR001138">
    <property type="entry name" value="Zn2Cys6_DnaBD"/>
</dbReference>
<dbReference type="Pfam" id="PF00172">
    <property type="entry name" value="Zn_clus"/>
    <property type="match status" value="1"/>
</dbReference>
<dbReference type="PANTHER" id="PTHR47338:SF5">
    <property type="entry name" value="ZN(II)2CYS6 TRANSCRIPTION FACTOR (EUROFUNG)"/>
    <property type="match status" value="1"/>
</dbReference>
<dbReference type="Pfam" id="PF04082">
    <property type="entry name" value="Fungal_trans"/>
    <property type="match status" value="1"/>
</dbReference>
<accession>A0A139AGD1</accession>
<dbReference type="GO" id="GO:0003677">
    <property type="term" value="F:DNA binding"/>
    <property type="evidence" value="ECO:0007669"/>
    <property type="project" value="InterPro"/>
</dbReference>
<dbReference type="GO" id="GO:0005634">
    <property type="term" value="C:nucleus"/>
    <property type="evidence" value="ECO:0007669"/>
    <property type="project" value="UniProtKB-SubCell"/>
</dbReference>
<evidence type="ECO:0000256" key="2">
    <source>
        <dbReference type="ARBA" id="ARBA00022723"/>
    </source>
</evidence>
<comment type="subcellular location">
    <subcellularLocation>
        <location evidence="1">Nucleus</location>
    </subcellularLocation>
</comment>
<organism evidence="8 9">
    <name type="scientific">Gonapodya prolifera (strain JEL478)</name>
    <name type="common">Monoblepharis prolifera</name>
    <dbReference type="NCBI Taxonomy" id="1344416"/>
    <lineage>
        <taxon>Eukaryota</taxon>
        <taxon>Fungi</taxon>
        <taxon>Fungi incertae sedis</taxon>
        <taxon>Chytridiomycota</taxon>
        <taxon>Chytridiomycota incertae sedis</taxon>
        <taxon>Monoblepharidomycetes</taxon>
        <taxon>Monoblepharidales</taxon>
        <taxon>Gonapodyaceae</taxon>
        <taxon>Gonapodya</taxon>
    </lineage>
</organism>
<dbReference type="PROSITE" id="PS50048">
    <property type="entry name" value="ZN2_CY6_FUNGAL_2"/>
    <property type="match status" value="1"/>
</dbReference>
<evidence type="ECO:0000256" key="4">
    <source>
        <dbReference type="ARBA" id="ARBA00023163"/>
    </source>
</evidence>
<dbReference type="InterPro" id="IPR036864">
    <property type="entry name" value="Zn2-C6_fun-type_DNA-bd_sf"/>
</dbReference>
<keyword evidence="3" id="KW-0805">Transcription regulation</keyword>
<dbReference type="InterPro" id="IPR007219">
    <property type="entry name" value="XnlR_reg_dom"/>
</dbReference>
<feature type="region of interest" description="Disordered" evidence="6">
    <location>
        <begin position="1"/>
        <end position="43"/>
    </location>
</feature>
<dbReference type="OrthoDB" id="39175at2759"/>
<keyword evidence="9" id="KW-1185">Reference proteome</keyword>
<evidence type="ECO:0000313" key="9">
    <source>
        <dbReference type="Proteomes" id="UP000070544"/>
    </source>
</evidence>
<evidence type="ECO:0000256" key="6">
    <source>
        <dbReference type="SAM" id="MobiDB-lite"/>
    </source>
</evidence>
<dbReference type="Gene3D" id="4.10.240.10">
    <property type="entry name" value="Zn(2)-C6 fungal-type DNA-binding domain"/>
    <property type="match status" value="1"/>
</dbReference>
<evidence type="ECO:0000259" key="7">
    <source>
        <dbReference type="PROSITE" id="PS50048"/>
    </source>
</evidence>
<dbReference type="InterPro" id="IPR050815">
    <property type="entry name" value="TF_fung"/>
</dbReference>
<proteinExistence type="predicted"/>
<protein>
    <recommendedName>
        <fullName evidence="7">Zn(2)-C6 fungal-type domain-containing protein</fullName>
    </recommendedName>
</protein>
<feature type="compositionally biased region" description="Basic and acidic residues" evidence="6">
    <location>
        <begin position="1"/>
        <end position="10"/>
    </location>
</feature>
<feature type="domain" description="Zn(2)-C6 fungal-type" evidence="7">
    <location>
        <begin position="46"/>
        <end position="76"/>
    </location>
</feature>
<keyword evidence="5" id="KW-0539">Nucleus</keyword>
<dbReference type="SMART" id="SM00066">
    <property type="entry name" value="GAL4"/>
    <property type="match status" value="1"/>
</dbReference>
<dbReference type="PANTHER" id="PTHR47338">
    <property type="entry name" value="ZN(II)2CYS6 TRANSCRIPTION FACTOR (EUROFUNG)-RELATED"/>
    <property type="match status" value="1"/>
</dbReference>
<dbReference type="GO" id="GO:0006351">
    <property type="term" value="P:DNA-templated transcription"/>
    <property type="evidence" value="ECO:0007669"/>
    <property type="project" value="InterPro"/>
</dbReference>
<feature type="compositionally biased region" description="Low complexity" evidence="6">
    <location>
        <begin position="118"/>
        <end position="137"/>
    </location>
</feature>
<sequence length="818" mass="90999">MSSREERDDTMCGGDRSSPGNPRPAFDANEGSSTRRRRPGKYASKACLACRTAKTKCDSGQPRCSLCEVRDVVCDYSWQQKRRGPQVDPLSSRTERKHRHVEQRTHSSSQSTYLRHFTPTSRDSDSPASSDSTSSPPRNTPLPMNATTDILGKLLSLGSVPHQHPVPSTEGLFVGPPQVYSAPVLNPRLPGGLQLQPAGIPRQNTFTVKTEHWALFKFDRVVSDNRGSEDIPKRGSQVIDSTATTNFAYYPTSAPFTSNFSRLNGFTFGATLPQHLAPTTTHVNPSLSSIMGHLPARLPRQLSLFEDLPPLPSSEVMNEMVFQVFQDAQAGDNLFPFLIIHKPTFFARVRSGTLEPILLLSVLCLGCRKHPARDVLRPLFSKRVARYLKWNTETVLKGTLSLATFQSLMMWTLFVIVDLGHHATSGQTWLNFTLSVAKAMRMDLEVDPSVKMDWIEREERRRGWWWCWYMSSINAVGFRSQPRIPEMQPTILLPCAETYFNLDPPPSGAPVNLPGWIVQADPPLFMDSSQVTSDVTKDHMWLLFAGVAKQSRTILRLSSSVDPLARKMEFETHTAVSAKLLSMFPPAVHLLTLEELYPDPINVYHGWFDECRHLPSSLPYQVAVMAIMVYSNWLIPMGPQTKNMLEDTAWVGSETFVPCMELANACTRLISALLSAVPTFPLPGTTAIFHIFHVGAIHLLCLKHALSKVQKAETGTSNPGVPGSDGITGQGMQLYEVSNGIGTTSWTSDHALNTVIMDALEKAEVHGRVLRIHALETKMGEGVWNMWESMVKNVFPVVSALGMALQLTERIVEVDLEE</sequence>
<evidence type="ECO:0000313" key="8">
    <source>
        <dbReference type="EMBL" id="KXS15810.1"/>
    </source>
</evidence>
<gene>
    <name evidence="8" type="ORF">M427DRAFT_56382</name>
</gene>
<evidence type="ECO:0000256" key="3">
    <source>
        <dbReference type="ARBA" id="ARBA00023015"/>
    </source>
</evidence>
<reference evidence="8 9" key="1">
    <citation type="journal article" date="2015" name="Genome Biol. Evol.">
        <title>Phylogenomic analyses indicate that early fungi evolved digesting cell walls of algal ancestors of land plants.</title>
        <authorList>
            <person name="Chang Y."/>
            <person name="Wang S."/>
            <person name="Sekimoto S."/>
            <person name="Aerts A.L."/>
            <person name="Choi C."/>
            <person name="Clum A."/>
            <person name="LaButti K.M."/>
            <person name="Lindquist E.A."/>
            <person name="Yee Ngan C."/>
            <person name="Ohm R.A."/>
            <person name="Salamov A.A."/>
            <person name="Grigoriev I.V."/>
            <person name="Spatafora J.W."/>
            <person name="Berbee M.L."/>
        </authorList>
    </citation>
    <scope>NUCLEOTIDE SEQUENCE [LARGE SCALE GENOMIC DNA]</scope>
    <source>
        <strain evidence="8 9">JEL478</strain>
    </source>
</reference>
<dbReference type="GO" id="GO:0008270">
    <property type="term" value="F:zinc ion binding"/>
    <property type="evidence" value="ECO:0007669"/>
    <property type="project" value="InterPro"/>
</dbReference>
<feature type="region of interest" description="Disordered" evidence="6">
    <location>
        <begin position="80"/>
        <end position="146"/>
    </location>
</feature>
<dbReference type="CDD" id="cd12148">
    <property type="entry name" value="fungal_TF_MHR"/>
    <property type="match status" value="1"/>
</dbReference>
<evidence type="ECO:0000256" key="5">
    <source>
        <dbReference type="ARBA" id="ARBA00023242"/>
    </source>
</evidence>
<dbReference type="EMBL" id="KQ965759">
    <property type="protein sequence ID" value="KXS15810.1"/>
    <property type="molecule type" value="Genomic_DNA"/>
</dbReference>
<dbReference type="PROSITE" id="PS00463">
    <property type="entry name" value="ZN2_CY6_FUNGAL_1"/>
    <property type="match status" value="1"/>
</dbReference>
<keyword evidence="4" id="KW-0804">Transcription</keyword>
<dbReference type="Proteomes" id="UP000070544">
    <property type="component" value="Unassembled WGS sequence"/>
</dbReference>
<dbReference type="SUPFAM" id="SSF57701">
    <property type="entry name" value="Zn2/Cys6 DNA-binding domain"/>
    <property type="match status" value="1"/>
</dbReference>